<dbReference type="RefSeq" id="WP_038081667.1">
    <property type="nucleotide sequence ID" value="NZ_JHEG04000001.1"/>
</dbReference>
<accession>A0A0C1QN52</accession>
<keyword evidence="1" id="KW-1133">Transmembrane helix</keyword>
<sequence length="161" mass="17293">MLNLTLIFNYIVPNLFASTIFGIFISVAIGLVVGLIIGAIKHRINKTMIPAILGSFFGTMLICMMPTYSVPGLVQSWGKGGGLGSLPVLFMMVSLAPIGGILGAVVGSTYKQKFFQTLTSQKLLIMLIATYTLMAVCIYASFSLSCAKPTVSQWYCTEVGF</sequence>
<feature type="transmembrane region" description="Helical" evidence="1">
    <location>
        <begin position="122"/>
        <end position="142"/>
    </location>
</feature>
<gene>
    <name evidence="3" type="ORF">DA73_0237630</name>
    <name evidence="2" type="ORF">DA73_0400032420</name>
</gene>
<dbReference type="EMBL" id="JHEG02000059">
    <property type="protein sequence ID" value="KIE06949.1"/>
    <property type="molecule type" value="Genomic_DNA"/>
</dbReference>
<evidence type="ECO:0000313" key="2">
    <source>
        <dbReference type="EMBL" id="KAF3889654.1"/>
    </source>
</evidence>
<keyword evidence="1" id="KW-0472">Membrane</keyword>
<dbReference type="AlphaFoldDB" id="A0A0C1QN52"/>
<feature type="transmembrane region" description="Helical" evidence="1">
    <location>
        <begin position="47"/>
        <end position="68"/>
    </location>
</feature>
<comment type="caution">
    <text evidence="3">The sequence shown here is derived from an EMBL/GenBank/DDBJ whole genome shotgun (WGS) entry which is preliminary data.</text>
</comment>
<proteinExistence type="predicted"/>
<dbReference type="STRING" id="1479485.DA73_0237630"/>
<dbReference type="EMBL" id="JHEG04000001">
    <property type="protein sequence ID" value="KAF3889654.1"/>
    <property type="molecule type" value="Genomic_DNA"/>
</dbReference>
<evidence type="ECO:0000256" key="1">
    <source>
        <dbReference type="SAM" id="Phobius"/>
    </source>
</evidence>
<dbReference type="OrthoDB" id="494631at2"/>
<keyword evidence="4" id="KW-1185">Reference proteome</keyword>
<reference evidence="3" key="1">
    <citation type="journal article" date="2015" name="Genome Announc.">
        <title>Draft Genome Sequence of Tolypothrix boutellei Strain VB521301.</title>
        <authorList>
            <person name="Chandrababunaidu M.M."/>
            <person name="Singh D."/>
            <person name="Sen D."/>
            <person name="Bhan S."/>
            <person name="Das S."/>
            <person name="Gupta A."/>
            <person name="Adhikary S.P."/>
            <person name="Tripathy S."/>
        </authorList>
    </citation>
    <scope>NUCLEOTIDE SEQUENCE</scope>
    <source>
        <strain evidence="3">VB521301</strain>
    </source>
</reference>
<organism evidence="3">
    <name type="scientific">Tolypothrix bouteillei VB521301</name>
    <dbReference type="NCBI Taxonomy" id="1479485"/>
    <lineage>
        <taxon>Bacteria</taxon>
        <taxon>Bacillati</taxon>
        <taxon>Cyanobacteriota</taxon>
        <taxon>Cyanophyceae</taxon>
        <taxon>Nostocales</taxon>
        <taxon>Tolypothrichaceae</taxon>
        <taxon>Tolypothrix</taxon>
    </lineage>
</organism>
<reference evidence="2" key="2">
    <citation type="submission" date="2019-11" db="EMBL/GenBank/DDBJ databases">
        <title>Improved Assembly of Tolypothrix boutellei genome.</title>
        <authorList>
            <person name="Sarangi A.N."/>
            <person name="Mukherjee M."/>
            <person name="Ghosh S."/>
            <person name="Singh D."/>
            <person name="Das A."/>
            <person name="Kant S."/>
            <person name="Prusty A."/>
            <person name="Tripathy S."/>
        </authorList>
    </citation>
    <scope>NUCLEOTIDE SEQUENCE</scope>
    <source>
        <strain evidence="2">VB521301</strain>
    </source>
</reference>
<protein>
    <submittedName>
        <fullName evidence="3">Uncharacterized protein</fullName>
    </submittedName>
</protein>
<dbReference type="Proteomes" id="UP000029738">
    <property type="component" value="Unassembled WGS sequence"/>
</dbReference>
<feature type="transmembrane region" description="Helical" evidence="1">
    <location>
        <begin position="20"/>
        <end position="40"/>
    </location>
</feature>
<evidence type="ECO:0000313" key="4">
    <source>
        <dbReference type="Proteomes" id="UP000029738"/>
    </source>
</evidence>
<name>A0A0C1QN52_9CYAN</name>
<keyword evidence="1" id="KW-0812">Transmembrane</keyword>
<evidence type="ECO:0000313" key="3">
    <source>
        <dbReference type="EMBL" id="KIE06949.1"/>
    </source>
</evidence>
<feature type="transmembrane region" description="Helical" evidence="1">
    <location>
        <begin position="88"/>
        <end position="110"/>
    </location>
</feature>